<dbReference type="AlphaFoldDB" id="A0A0R3U0N2"/>
<reference evidence="1" key="1">
    <citation type="submission" date="2017-02" db="UniProtKB">
        <authorList>
            <consortium name="WormBaseParasite"/>
        </authorList>
    </citation>
    <scope>IDENTIFICATION</scope>
</reference>
<evidence type="ECO:0000313" key="1">
    <source>
        <dbReference type="WBParaSite" id="HNAJ_0001368101-mRNA-1"/>
    </source>
</evidence>
<protein>
    <submittedName>
        <fullName evidence="1">Transcriptional regulator</fullName>
    </submittedName>
</protein>
<organism evidence="1">
    <name type="scientific">Rodentolepis nana</name>
    <name type="common">Dwarf tapeworm</name>
    <name type="synonym">Hymenolepis nana</name>
    <dbReference type="NCBI Taxonomy" id="102285"/>
    <lineage>
        <taxon>Eukaryota</taxon>
        <taxon>Metazoa</taxon>
        <taxon>Spiralia</taxon>
        <taxon>Lophotrochozoa</taxon>
        <taxon>Platyhelminthes</taxon>
        <taxon>Cestoda</taxon>
        <taxon>Eucestoda</taxon>
        <taxon>Cyclophyllidea</taxon>
        <taxon>Hymenolepididae</taxon>
        <taxon>Rodentolepis</taxon>
    </lineage>
</organism>
<proteinExistence type="predicted"/>
<name>A0A0R3U0N2_RODNA</name>
<accession>A0A0R3U0N2</accession>
<dbReference type="WBParaSite" id="HNAJ_0001368101-mRNA-1">
    <property type="protein sequence ID" value="HNAJ_0001368101-mRNA-1"/>
    <property type="gene ID" value="HNAJ_0001368101"/>
</dbReference>
<sequence length="43" mass="4951">LLNKPLWNELSKADLKFINVESSISRSTVLQEHLINDICEIII</sequence>